<dbReference type="Proteomes" id="UP000250358">
    <property type="component" value="Unassembled WGS sequence"/>
</dbReference>
<dbReference type="Gene3D" id="3.40.50.1820">
    <property type="entry name" value="alpha/beta hydrolase"/>
    <property type="match status" value="1"/>
</dbReference>
<dbReference type="InterPro" id="IPR000073">
    <property type="entry name" value="AB_hydrolase_1"/>
</dbReference>
<protein>
    <submittedName>
        <fullName evidence="2">Fluoroacetate dehalogenase</fullName>
        <ecNumber evidence="2">3.8.1.3</ecNumber>
    </submittedName>
</protein>
<evidence type="ECO:0000313" key="3">
    <source>
        <dbReference type="Proteomes" id="UP000250358"/>
    </source>
</evidence>
<dbReference type="AlphaFoldDB" id="A0A2X1ANL9"/>
<keyword evidence="2" id="KW-0378">Hydrolase</keyword>
<dbReference type="EC" id="3.8.1.3" evidence="2"/>
<dbReference type="InterPro" id="IPR050228">
    <property type="entry name" value="Carboxylesterase_BioH"/>
</dbReference>
<dbReference type="EMBL" id="UAQM01000001">
    <property type="protein sequence ID" value="SPU42242.1"/>
    <property type="molecule type" value="Genomic_DNA"/>
</dbReference>
<feature type="domain" description="AB hydrolase-1" evidence="1">
    <location>
        <begin position="79"/>
        <end position="320"/>
    </location>
</feature>
<dbReference type="PRINTS" id="PR00111">
    <property type="entry name" value="ABHYDROLASE"/>
</dbReference>
<dbReference type="InterPro" id="IPR029058">
    <property type="entry name" value="AB_hydrolase_fold"/>
</dbReference>
<dbReference type="Pfam" id="PF12697">
    <property type="entry name" value="Abhydrolase_6"/>
    <property type="match status" value="1"/>
</dbReference>
<dbReference type="PANTHER" id="PTHR43194">
    <property type="entry name" value="HYDROLASE ALPHA/BETA FOLD FAMILY"/>
    <property type="match status" value="1"/>
</dbReference>
<organism evidence="2 3">
    <name type="scientific">Brevundimonas diminuta</name>
    <name type="common">Pseudomonas diminuta</name>
    <dbReference type="NCBI Taxonomy" id="293"/>
    <lineage>
        <taxon>Bacteria</taxon>
        <taxon>Pseudomonadati</taxon>
        <taxon>Pseudomonadota</taxon>
        <taxon>Alphaproteobacteria</taxon>
        <taxon>Caulobacterales</taxon>
        <taxon>Caulobacteraceae</taxon>
        <taxon>Brevundimonas</taxon>
    </lineage>
</organism>
<proteinExistence type="predicted"/>
<dbReference type="SUPFAM" id="SSF53474">
    <property type="entry name" value="alpha/beta-Hydrolases"/>
    <property type="match status" value="1"/>
</dbReference>
<dbReference type="PANTHER" id="PTHR43194:SF5">
    <property type="entry name" value="PIMELOYL-[ACYL-CARRIER PROTEIN] METHYL ESTER ESTERASE"/>
    <property type="match status" value="1"/>
</dbReference>
<sequence>MAQPCARLGRGFAVIDRQADVMRHSLRFSVLSAVLAGVLAGAALPAGAAAAATEPATPAAAPFQSSRILVETKGQGPDVVLIPGLASTSAVWARTAAALEGRYRVHLVTVRGFGETAPGGNAEGLVGAPTSAEIRRYIEEQGLRRPALIGHSMGGQVALRVAADAGERIGKVMVVDASPFFPSLISPGSTAADVEPLARIAYQGLMLLGDQALRTQAASMGLELGGAADNLLGGLGWQGGDRRVLAQGLYEVMTTDLRSRLPLIEAPVTVVYGWSPDDKSPRSHVDGLFRAGYRSLPHPAAFERIEGAEHMVMIDRPRQFQQAVERFLR</sequence>
<evidence type="ECO:0000313" key="2">
    <source>
        <dbReference type="EMBL" id="SPU42242.1"/>
    </source>
</evidence>
<gene>
    <name evidence="2" type="ORF">NCTC11165_00383</name>
</gene>
<reference evidence="2 3" key="1">
    <citation type="submission" date="2018-06" db="EMBL/GenBank/DDBJ databases">
        <authorList>
            <consortium name="Pathogen Informatics"/>
            <person name="Doyle S."/>
        </authorList>
    </citation>
    <scope>NUCLEOTIDE SEQUENCE [LARGE SCALE GENOMIC DNA]</scope>
    <source>
        <strain evidence="2 3">NCTC11165</strain>
    </source>
</reference>
<name>A0A2X1ANL9_BREDI</name>
<dbReference type="GO" id="GO:0018785">
    <property type="term" value="F:haloacetate dehalogenase activity"/>
    <property type="evidence" value="ECO:0007669"/>
    <property type="project" value="UniProtKB-EC"/>
</dbReference>
<evidence type="ECO:0000259" key="1">
    <source>
        <dbReference type="Pfam" id="PF12697"/>
    </source>
</evidence>
<accession>A0A2X1ANL9</accession>